<reference evidence="1 2" key="2">
    <citation type="journal article" date="2010" name="Nucleic Acids Res.">
        <title>BeetleBase in 2010: revisions to provide comprehensive genomic information for Tribolium castaneum.</title>
        <authorList>
            <person name="Kim H.S."/>
            <person name="Murphy T."/>
            <person name="Xia J."/>
            <person name="Caragea D."/>
            <person name="Park Y."/>
            <person name="Beeman R.W."/>
            <person name="Lorenzen M.D."/>
            <person name="Butcher S."/>
            <person name="Manak J.R."/>
            <person name="Brown S.J."/>
        </authorList>
    </citation>
    <scope>NUCLEOTIDE SEQUENCE [LARGE SCALE GENOMIC DNA]</scope>
    <source>
        <strain evidence="1 2">Georgia GA2</strain>
    </source>
</reference>
<sequence>MSGKSRTHLIARRKCAINVDKLEANAERIDNQSFYRRHL</sequence>
<keyword evidence="2" id="KW-1185">Reference proteome</keyword>
<dbReference type="EMBL" id="KQ971404">
    <property type="protein sequence ID" value="KYB24905.1"/>
    <property type="molecule type" value="Genomic_DNA"/>
</dbReference>
<proteinExistence type="predicted"/>
<protein>
    <submittedName>
        <fullName evidence="1">Uncharacterized protein</fullName>
    </submittedName>
</protein>
<organism evidence="1 2">
    <name type="scientific">Tribolium castaneum</name>
    <name type="common">Red flour beetle</name>
    <dbReference type="NCBI Taxonomy" id="7070"/>
    <lineage>
        <taxon>Eukaryota</taxon>
        <taxon>Metazoa</taxon>
        <taxon>Ecdysozoa</taxon>
        <taxon>Arthropoda</taxon>
        <taxon>Hexapoda</taxon>
        <taxon>Insecta</taxon>
        <taxon>Pterygota</taxon>
        <taxon>Neoptera</taxon>
        <taxon>Endopterygota</taxon>
        <taxon>Coleoptera</taxon>
        <taxon>Polyphaga</taxon>
        <taxon>Cucujiformia</taxon>
        <taxon>Tenebrionidae</taxon>
        <taxon>Tenebrionidae incertae sedis</taxon>
        <taxon>Tribolium</taxon>
    </lineage>
</organism>
<evidence type="ECO:0000313" key="2">
    <source>
        <dbReference type="Proteomes" id="UP000007266"/>
    </source>
</evidence>
<name>A0A139WAG2_TRICA</name>
<reference evidence="1 2" key="1">
    <citation type="journal article" date="2008" name="Nature">
        <title>The genome of the model beetle and pest Tribolium castaneum.</title>
        <authorList>
            <consortium name="Tribolium Genome Sequencing Consortium"/>
            <person name="Richards S."/>
            <person name="Gibbs R.A."/>
            <person name="Weinstock G.M."/>
            <person name="Brown S.J."/>
            <person name="Denell R."/>
            <person name="Beeman R.W."/>
            <person name="Gibbs R."/>
            <person name="Beeman R.W."/>
            <person name="Brown S.J."/>
            <person name="Bucher G."/>
            <person name="Friedrich M."/>
            <person name="Grimmelikhuijzen C.J."/>
            <person name="Klingler M."/>
            <person name="Lorenzen M."/>
            <person name="Richards S."/>
            <person name="Roth S."/>
            <person name="Schroder R."/>
            <person name="Tautz D."/>
            <person name="Zdobnov E.M."/>
            <person name="Muzny D."/>
            <person name="Gibbs R.A."/>
            <person name="Weinstock G.M."/>
            <person name="Attaway T."/>
            <person name="Bell S."/>
            <person name="Buhay C.J."/>
            <person name="Chandrabose M.N."/>
            <person name="Chavez D."/>
            <person name="Clerk-Blankenburg K.P."/>
            <person name="Cree A."/>
            <person name="Dao M."/>
            <person name="Davis C."/>
            <person name="Chacko J."/>
            <person name="Dinh H."/>
            <person name="Dugan-Rocha S."/>
            <person name="Fowler G."/>
            <person name="Garner T.T."/>
            <person name="Garnes J."/>
            <person name="Gnirke A."/>
            <person name="Hawes A."/>
            <person name="Hernandez J."/>
            <person name="Hines S."/>
            <person name="Holder M."/>
            <person name="Hume J."/>
            <person name="Jhangiani S.N."/>
            <person name="Joshi V."/>
            <person name="Khan Z.M."/>
            <person name="Jackson L."/>
            <person name="Kovar C."/>
            <person name="Kowis A."/>
            <person name="Lee S."/>
            <person name="Lewis L.R."/>
            <person name="Margolis J."/>
            <person name="Morgan M."/>
            <person name="Nazareth L.V."/>
            <person name="Nguyen N."/>
            <person name="Okwuonu G."/>
            <person name="Parker D."/>
            <person name="Richards S."/>
            <person name="Ruiz S.J."/>
            <person name="Santibanez J."/>
            <person name="Savard J."/>
            <person name="Scherer S.E."/>
            <person name="Schneider B."/>
            <person name="Sodergren E."/>
            <person name="Tautz D."/>
            <person name="Vattahil S."/>
            <person name="Villasana D."/>
            <person name="White C.S."/>
            <person name="Wright R."/>
            <person name="Park Y."/>
            <person name="Beeman R.W."/>
            <person name="Lord J."/>
            <person name="Oppert B."/>
            <person name="Lorenzen M."/>
            <person name="Brown S."/>
            <person name="Wang L."/>
            <person name="Savard J."/>
            <person name="Tautz D."/>
            <person name="Richards S."/>
            <person name="Weinstock G."/>
            <person name="Gibbs R.A."/>
            <person name="Liu Y."/>
            <person name="Worley K."/>
            <person name="Weinstock G."/>
            <person name="Elsik C.G."/>
            <person name="Reese J.T."/>
            <person name="Elhaik E."/>
            <person name="Landan G."/>
            <person name="Graur D."/>
            <person name="Arensburger P."/>
            <person name="Atkinson P."/>
            <person name="Beeman R.W."/>
            <person name="Beidler J."/>
            <person name="Brown S.J."/>
            <person name="Demuth J.P."/>
            <person name="Drury D.W."/>
            <person name="Du Y.Z."/>
            <person name="Fujiwara H."/>
            <person name="Lorenzen M."/>
            <person name="Maselli V."/>
            <person name="Osanai M."/>
            <person name="Park Y."/>
            <person name="Robertson H.M."/>
            <person name="Tu Z."/>
            <person name="Wang J.J."/>
            <person name="Wang S."/>
            <person name="Richards S."/>
            <person name="Song H."/>
            <person name="Zhang L."/>
            <person name="Sodergren E."/>
            <person name="Werner D."/>
            <person name="Stanke M."/>
            <person name="Morgenstern B."/>
            <person name="Solovyev V."/>
            <person name="Kosarev P."/>
            <person name="Brown G."/>
            <person name="Chen H.C."/>
            <person name="Ermolaeva O."/>
            <person name="Hlavina W."/>
            <person name="Kapustin Y."/>
            <person name="Kiryutin B."/>
            <person name="Kitts P."/>
            <person name="Maglott D."/>
            <person name="Pruitt K."/>
            <person name="Sapojnikov V."/>
            <person name="Souvorov A."/>
            <person name="Mackey A.J."/>
            <person name="Waterhouse R.M."/>
            <person name="Wyder S."/>
            <person name="Zdobnov E.M."/>
            <person name="Zdobnov E.M."/>
            <person name="Wyder S."/>
            <person name="Kriventseva E.V."/>
            <person name="Kadowaki T."/>
            <person name="Bork P."/>
            <person name="Aranda M."/>
            <person name="Bao R."/>
            <person name="Beermann A."/>
            <person name="Berns N."/>
            <person name="Bolognesi R."/>
            <person name="Bonneton F."/>
            <person name="Bopp D."/>
            <person name="Brown S.J."/>
            <person name="Bucher G."/>
            <person name="Butts T."/>
            <person name="Chaumot A."/>
            <person name="Denell R.E."/>
            <person name="Ferrier D.E."/>
            <person name="Friedrich M."/>
            <person name="Gordon C.M."/>
            <person name="Jindra M."/>
            <person name="Klingler M."/>
            <person name="Lan Q."/>
            <person name="Lattorff H.M."/>
            <person name="Laudet V."/>
            <person name="von Levetsow C."/>
            <person name="Liu Z."/>
            <person name="Lutz R."/>
            <person name="Lynch J.A."/>
            <person name="da Fonseca R.N."/>
            <person name="Posnien N."/>
            <person name="Reuter R."/>
            <person name="Roth S."/>
            <person name="Savard J."/>
            <person name="Schinko J.B."/>
            <person name="Schmitt C."/>
            <person name="Schoppmeier M."/>
            <person name="Schroder R."/>
            <person name="Shippy T.D."/>
            <person name="Simonnet F."/>
            <person name="Marques-Souza H."/>
            <person name="Tautz D."/>
            <person name="Tomoyasu Y."/>
            <person name="Trauner J."/>
            <person name="Van der Zee M."/>
            <person name="Vervoort M."/>
            <person name="Wittkopp N."/>
            <person name="Wimmer E.A."/>
            <person name="Yang X."/>
            <person name="Jones A.K."/>
            <person name="Sattelle D.B."/>
            <person name="Ebert P.R."/>
            <person name="Nelson D."/>
            <person name="Scott J.G."/>
            <person name="Beeman R.W."/>
            <person name="Muthukrishnan S."/>
            <person name="Kramer K.J."/>
            <person name="Arakane Y."/>
            <person name="Beeman R.W."/>
            <person name="Zhu Q."/>
            <person name="Hogenkamp D."/>
            <person name="Dixit R."/>
            <person name="Oppert B."/>
            <person name="Jiang H."/>
            <person name="Zou Z."/>
            <person name="Marshall J."/>
            <person name="Elpidina E."/>
            <person name="Vinokurov K."/>
            <person name="Oppert C."/>
            <person name="Zou Z."/>
            <person name="Evans J."/>
            <person name="Lu Z."/>
            <person name="Zhao P."/>
            <person name="Sumathipala N."/>
            <person name="Altincicek B."/>
            <person name="Vilcinskas A."/>
            <person name="Williams M."/>
            <person name="Hultmark D."/>
            <person name="Hetru C."/>
            <person name="Jiang H."/>
            <person name="Grimmelikhuijzen C.J."/>
            <person name="Hauser F."/>
            <person name="Cazzamali G."/>
            <person name="Williamson M."/>
            <person name="Park Y."/>
            <person name="Li B."/>
            <person name="Tanaka Y."/>
            <person name="Predel R."/>
            <person name="Neupert S."/>
            <person name="Schachtner J."/>
            <person name="Verleyen P."/>
            <person name="Raible F."/>
            <person name="Bork P."/>
            <person name="Friedrich M."/>
            <person name="Walden K.K."/>
            <person name="Robertson H.M."/>
            <person name="Angeli S."/>
            <person name="Foret S."/>
            <person name="Bucher G."/>
            <person name="Schuetz S."/>
            <person name="Maleszka R."/>
            <person name="Wimmer E.A."/>
            <person name="Beeman R.W."/>
            <person name="Lorenzen M."/>
            <person name="Tomoyasu Y."/>
            <person name="Miller S.C."/>
            <person name="Grossmann D."/>
            <person name="Bucher G."/>
        </authorList>
    </citation>
    <scope>NUCLEOTIDE SEQUENCE [LARGE SCALE GENOMIC DNA]</scope>
    <source>
        <strain evidence="1 2">Georgia GA2</strain>
    </source>
</reference>
<dbReference type="Proteomes" id="UP000007266">
    <property type="component" value="Unassembled WGS sequence"/>
</dbReference>
<gene>
    <name evidence="1" type="primary">AUGUSTUS-3.0.2_31606</name>
    <name evidence="1" type="ORF">TcasGA2_TC031606</name>
</gene>
<dbReference type="AlphaFoldDB" id="A0A139WAG2"/>
<accession>A0A139WAG2</accession>
<evidence type="ECO:0000313" key="1">
    <source>
        <dbReference type="EMBL" id="KYB24905.1"/>
    </source>
</evidence>
<dbReference type="InParanoid" id="A0A139WAG2"/>